<feature type="region of interest" description="Disordered" evidence="1">
    <location>
        <begin position="25"/>
        <end position="51"/>
    </location>
</feature>
<comment type="caution">
    <text evidence="3">The sequence shown here is derived from an EMBL/GenBank/DDBJ whole genome shotgun (WGS) entry which is preliminary data.</text>
</comment>
<accession>A0ABQ9J178</accession>
<name>A0ABQ9J178_9CUCU</name>
<dbReference type="Pfam" id="PF18701">
    <property type="entry name" value="DUF5641"/>
    <property type="match status" value="1"/>
</dbReference>
<dbReference type="Proteomes" id="UP001162164">
    <property type="component" value="Unassembled WGS sequence"/>
</dbReference>
<keyword evidence="4" id="KW-1185">Reference proteome</keyword>
<feature type="domain" description="DUF5641" evidence="2">
    <location>
        <begin position="105"/>
        <end position="147"/>
    </location>
</feature>
<evidence type="ECO:0000313" key="3">
    <source>
        <dbReference type="EMBL" id="KAJ8971033.1"/>
    </source>
</evidence>
<evidence type="ECO:0000313" key="4">
    <source>
        <dbReference type="Proteomes" id="UP001162164"/>
    </source>
</evidence>
<organism evidence="3 4">
    <name type="scientific">Molorchus minor</name>
    <dbReference type="NCBI Taxonomy" id="1323400"/>
    <lineage>
        <taxon>Eukaryota</taxon>
        <taxon>Metazoa</taxon>
        <taxon>Ecdysozoa</taxon>
        <taxon>Arthropoda</taxon>
        <taxon>Hexapoda</taxon>
        <taxon>Insecta</taxon>
        <taxon>Pterygota</taxon>
        <taxon>Neoptera</taxon>
        <taxon>Endopterygota</taxon>
        <taxon>Coleoptera</taxon>
        <taxon>Polyphaga</taxon>
        <taxon>Cucujiformia</taxon>
        <taxon>Chrysomeloidea</taxon>
        <taxon>Cerambycidae</taxon>
        <taxon>Lamiinae</taxon>
        <taxon>Monochamini</taxon>
        <taxon>Molorchus</taxon>
    </lineage>
</organism>
<dbReference type="InterPro" id="IPR040676">
    <property type="entry name" value="DUF5641"/>
</dbReference>
<proteinExistence type="predicted"/>
<protein>
    <recommendedName>
        <fullName evidence="2">DUF5641 domain-containing protein</fullName>
    </recommendedName>
</protein>
<reference evidence="3" key="1">
    <citation type="journal article" date="2023" name="Insect Mol. Biol.">
        <title>Genome sequencing provides insights into the evolution of gene families encoding plant cell wall-degrading enzymes in longhorned beetles.</title>
        <authorList>
            <person name="Shin N.R."/>
            <person name="Okamura Y."/>
            <person name="Kirsch R."/>
            <person name="Pauchet Y."/>
        </authorList>
    </citation>
    <scope>NUCLEOTIDE SEQUENCE</scope>
    <source>
        <strain evidence="3">MMC_N1</strain>
    </source>
</reference>
<evidence type="ECO:0000259" key="2">
    <source>
        <dbReference type="Pfam" id="PF18701"/>
    </source>
</evidence>
<sequence length="162" mass="17625">MTRKCITCLSVTPMCAVPGVWDRQAGRKGGDESSESGRGLRGVGTSSTEKTGESDVARLLCPLLSDPSDDNQLTPVHFLIGKTLTALLKRSVIEIPESRLSKYQRLQQWKLGRIVQLYPGDDSIVRVASIKVGESVFKRATSRVCVLPIHQESGISSKPMGD</sequence>
<dbReference type="EMBL" id="JAPWTJ010001537">
    <property type="protein sequence ID" value="KAJ8971033.1"/>
    <property type="molecule type" value="Genomic_DNA"/>
</dbReference>
<gene>
    <name evidence="3" type="ORF">NQ317_013967</name>
</gene>
<evidence type="ECO:0000256" key="1">
    <source>
        <dbReference type="SAM" id="MobiDB-lite"/>
    </source>
</evidence>